<feature type="non-terminal residue" evidence="3">
    <location>
        <position position="1"/>
    </location>
</feature>
<dbReference type="InterPro" id="IPR025340">
    <property type="entry name" value="DUF4246"/>
</dbReference>
<dbReference type="STRING" id="946122.A0A0C2T4S9"/>
<dbReference type="InterPro" id="IPR049192">
    <property type="entry name" value="DUF4246_C"/>
</dbReference>
<dbReference type="Pfam" id="PF21666">
    <property type="entry name" value="DUF4246_N"/>
    <property type="match status" value="1"/>
</dbReference>
<dbReference type="Proteomes" id="UP000054549">
    <property type="component" value="Unassembled WGS sequence"/>
</dbReference>
<dbReference type="InParanoid" id="A0A0C2T4S9"/>
<reference evidence="3 4" key="1">
    <citation type="submission" date="2014-04" db="EMBL/GenBank/DDBJ databases">
        <title>Evolutionary Origins and Diversification of the Mycorrhizal Mutualists.</title>
        <authorList>
            <consortium name="DOE Joint Genome Institute"/>
            <consortium name="Mycorrhizal Genomics Consortium"/>
            <person name="Kohler A."/>
            <person name="Kuo A."/>
            <person name="Nagy L.G."/>
            <person name="Floudas D."/>
            <person name="Copeland A."/>
            <person name="Barry K.W."/>
            <person name="Cichocki N."/>
            <person name="Veneault-Fourrey C."/>
            <person name="LaButti K."/>
            <person name="Lindquist E.A."/>
            <person name="Lipzen A."/>
            <person name="Lundell T."/>
            <person name="Morin E."/>
            <person name="Murat C."/>
            <person name="Riley R."/>
            <person name="Ohm R."/>
            <person name="Sun H."/>
            <person name="Tunlid A."/>
            <person name="Henrissat B."/>
            <person name="Grigoriev I.V."/>
            <person name="Hibbett D.S."/>
            <person name="Martin F."/>
        </authorList>
    </citation>
    <scope>NUCLEOTIDE SEQUENCE [LARGE SCALE GENOMIC DNA]</scope>
    <source>
        <strain evidence="3 4">Koide BX008</strain>
    </source>
</reference>
<dbReference type="OrthoDB" id="415532at2759"/>
<feature type="domain" description="DUF4246" evidence="2">
    <location>
        <begin position="2"/>
        <end position="38"/>
    </location>
</feature>
<dbReference type="InterPro" id="IPR049207">
    <property type="entry name" value="DUF4246_N"/>
</dbReference>
<evidence type="ECO:0000259" key="2">
    <source>
        <dbReference type="Pfam" id="PF21666"/>
    </source>
</evidence>
<keyword evidence="4" id="KW-1185">Reference proteome</keyword>
<feature type="non-terminal residue" evidence="3">
    <location>
        <position position="109"/>
    </location>
</feature>
<evidence type="ECO:0000259" key="1">
    <source>
        <dbReference type="Pfam" id="PF14033"/>
    </source>
</evidence>
<dbReference type="AlphaFoldDB" id="A0A0C2T4S9"/>
<proteinExistence type="predicted"/>
<name>A0A0C2T4S9_AMAMK</name>
<organism evidence="3 4">
    <name type="scientific">Amanita muscaria (strain Koide BX008)</name>
    <dbReference type="NCBI Taxonomy" id="946122"/>
    <lineage>
        <taxon>Eukaryota</taxon>
        <taxon>Fungi</taxon>
        <taxon>Dikarya</taxon>
        <taxon>Basidiomycota</taxon>
        <taxon>Agaricomycotina</taxon>
        <taxon>Agaricomycetes</taxon>
        <taxon>Agaricomycetidae</taxon>
        <taxon>Agaricales</taxon>
        <taxon>Pluteineae</taxon>
        <taxon>Amanitaceae</taxon>
        <taxon>Amanita</taxon>
    </lineage>
</organism>
<dbReference type="PANTHER" id="PTHR33119">
    <property type="entry name" value="IFI3P"/>
    <property type="match status" value="1"/>
</dbReference>
<protein>
    <submittedName>
        <fullName evidence="3">Uncharacterized protein</fullName>
    </submittedName>
</protein>
<evidence type="ECO:0000313" key="4">
    <source>
        <dbReference type="Proteomes" id="UP000054549"/>
    </source>
</evidence>
<gene>
    <name evidence="3" type="ORF">M378DRAFT_53919</name>
</gene>
<sequence>LTTLCEFKMMALMNAITDKRDWHRKVFEDEISDKWKKEAIESNQGVTEAMANWCIDELRYSAKTFDEGTGIAKAYDADVVKSDTAVPHDLKEALKNAVRPLEDVPASAK</sequence>
<evidence type="ECO:0000313" key="3">
    <source>
        <dbReference type="EMBL" id="KIL61529.1"/>
    </source>
</evidence>
<dbReference type="HOGENOM" id="CLU_2190092_0_0_1"/>
<feature type="domain" description="DUF4246" evidence="1">
    <location>
        <begin position="48"/>
        <end position="108"/>
    </location>
</feature>
<accession>A0A0C2T4S9</accession>
<dbReference type="Pfam" id="PF14033">
    <property type="entry name" value="DUF4246"/>
    <property type="match status" value="1"/>
</dbReference>
<dbReference type="PANTHER" id="PTHR33119:SF1">
    <property type="entry name" value="FE2OG DIOXYGENASE DOMAIN-CONTAINING PROTEIN"/>
    <property type="match status" value="1"/>
</dbReference>
<dbReference type="EMBL" id="KN818283">
    <property type="protein sequence ID" value="KIL61529.1"/>
    <property type="molecule type" value="Genomic_DNA"/>
</dbReference>